<accession>A0A816JN50</accession>
<dbReference type="EMBL" id="HG994366">
    <property type="protein sequence ID" value="CAF1886870.1"/>
    <property type="molecule type" value="Genomic_DNA"/>
</dbReference>
<dbReference type="AlphaFoldDB" id="A0A816JN50"/>
<gene>
    <name evidence="1" type="ORF">DARMORV10_C02P08430.1</name>
</gene>
<protein>
    <submittedName>
        <fullName evidence="1">(rape) hypothetical protein</fullName>
    </submittedName>
</protein>
<organism evidence="1">
    <name type="scientific">Brassica napus</name>
    <name type="common">Rape</name>
    <dbReference type="NCBI Taxonomy" id="3708"/>
    <lineage>
        <taxon>Eukaryota</taxon>
        <taxon>Viridiplantae</taxon>
        <taxon>Streptophyta</taxon>
        <taxon>Embryophyta</taxon>
        <taxon>Tracheophyta</taxon>
        <taxon>Spermatophyta</taxon>
        <taxon>Magnoliopsida</taxon>
        <taxon>eudicotyledons</taxon>
        <taxon>Gunneridae</taxon>
        <taxon>Pentapetalae</taxon>
        <taxon>rosids</taxon>
        <taxon>malvids</taxon>
        <taxon>Brassicales</taxon>
        <taxon>Brassicaceae</taxon>
        <taxon>Brassiceae</taxon>
        <taxon>Brassica</taxon>
    </lineage>
</organism>
<name>A0A816JN50_BRANA</name>
<proteinExistence type="predicted"/>
<evidence type="ECO:0000313" key="1">
    <source>
        <dbReference type="EMBL" id="CAF1886870.1"/>
    </source>
</evidence>
<sequence length="71" mass="8255">MGWFKRNGQDRRLGKNEMWHEGVVVVSLTNNSHREICDLEYYEGERAHKTKECTVTPTNIARETESCVANE</sequence>
<dbReference type="Proteomes" id="UP001295469">
    <property type="component" value="Chromosome C02"/>
</dbReference>
<reference evidence="1" key="1">
    <citation type="submission" date="2021-01" db="EMBL/GenBank/DDBJ databases">
        <authorList>
            <consortium name="Genoscope - CEA"/>
            <person name="William W."/>
        </authorList>
    </citation>
    <scope>NUCLEOTIDE SEQUENCE</scope>
</reference>